<evidence type="ECO:0000313" key="2">
    <source>
        <dbReference type="EMBL" id="GMT21189.1"/>
    </source>
</evidence>
<proteinExistence type="predicted"/>
<feature type="region of interest" description="Disordered" evidence="1">
    <location>
        <begin position="1"/>
        <end position="100"/>
    </location>
</feature>
<keyword evidence="3" id="KW-1185">Reference proteome</keyword>
<name>A0AAV5VTW1_9BILA</name>
<evidence type="ECO:0000313" key="3">
    <source>
        <dbReference type="Proteomes" id="UP001432322"/>
    </source>
</evidence>
<feature type="compositionally biased region" description="Low complexity" evidence="1">
    <location>
        <begin position="141"/>
        <end position="150"/>
    </location>
</feature>
<evidence type="ECO:0008006" key="4">
    <source>
        <dbReference type="Google" id="ProtNLM"/>
    </source>
</evidence>
<feature type="region of interest" description="Disordered" evidence="1">
    <location>
        <begin position="115"/>
        <end position="153"/>
    </location>
</feature>
<gene>
    <name evidence="2" type="ORF">PFISCL1PPCAC_12486</name>
</gene>
<evidence type="ECO:0000256" key="1">
    <source>
        <dbReference type="SAM" id="MobiDB-lite"/>
    </source>
</evidence>
<dbReference type="Proteomes" id="UP001432322">
    <property type="component" value="Unassembled WGS sequence"/>
</dbReference>
<accession>A0AAV5VTW1</accession>
<dbReference type="AlphaFoldDB" id="A0AAV5VTW1"/>
<organism evidence="2 3">
    <name type="scientific">Pristionchus fissidentatus</name>
    <dbReference type="NCBI Taxonomy" id="1538716"/>
    <lineage>
        <taxon>Eukaryota</taxon>
        <taxon>Metazoa</taxon>
        <taxon>Ecdysozoa</taxon>
        <taxon>Nematoda</taxon>
        <taxon>Chromadorea</taxon>
        <taxon>Rhabditida</taxon>
        <taxon>Rhabditina</taxon>
        <taxon>Diplogasteromorpha</taxon>
        <taxon>Diplogasteroidea</taxon>
        <taxon>Neodiplogasteridae</taxon>
        <taxon>Pristionchus</taxon>
    </lineage>
</organism>
<dbReference type="EMBL" id="BTSY01000003">
    <property type="protein sequence ID" value="GMT21189.1"/>
    <property type="molecule type" value="Genomic_DNA"/>
</dbReference>
<reference evidence="2" key="1">
    <citation type="submission" date="2023-10" db="EMBL/GenBank/DDBJ databases">
        <title>Genome assembly of Pristionchus species.</title>
        <authorList>
            <person name="Yoshida K."/>
            <person name="Sommer R.J."/>
        </authorList>
    </citation>
    <scope>NUCLEOTIDE SEQUENCE</scope>
    <source>
        <strain evidence="2">RS5133</strain>
    </source>
</reference>
<feature type="non-terminal residue" evidence="2">
    <location>
        <position position="1"/>
    </location>
</feature>
<protein>
    <recommendedName>
        <fullName evidence="4">Nanos-type domain-containing protein</fullName>
    </recommendedName>
</protein>
<comment type="caution">
    <text evidence="2">The sequence shown here is derived from an EMBL/GenBank/DDBJ whole genome shotgun (WGS) entry which is preliminary data.</text>
</comment>
<sequence length="251" mass="28260">ESRKRRRLPSPSPSSLVTAEDQDEHPDSVSSSLVFTDGDNNKGNRKRRRSPSPSPSSSIIAEDKRPETVAVVPVEPIGTHSAPDEFESPQSPDPMDRSARLLPPIEKPAMKRAVTFREDDNFGSPTYSSRSSRSPRRRSPANRNSHSSSPGLLLPVDPNLQRQCCFCGRHYHEAKDCPFHKTVEERQKLRRKNKLCEQRLYPKGGTMCKKSDVHSLPCEICGKHYSNAAFCPSIVPLRPKESLQFLESPRY</sequence>